<sequence>MVLLSDNGWLKSKGGEQLSETRVQKLLIFLKRKACHVTKEPVDFASPFRELFPETPVRLVVPVLMLSLMKMNKRAVGIMHDLAPAQLVDVQAQAETRKMIAKSESAIAGTEILEAEQSLQGDSLKTFLNGTKLRLLIDRGEDIFKDLLNFRCLLLIKLVKVINVYVYSKDNLHGRALEIRKHGLYAYSNTMWCLTAIVAEEIPFFFTQTGRRLVVFLEEYGEYYQMVSKMLGKRSGNINYLDAMCTGEQVRDLQAMEYALGKRGCKDGFKNAPNKEDFAHMHSKTFESCACRRLPTIIFLVGEGSTPSDKKLDGTQKFICVKWCEETQLTEMPYPLERLTPLASFIKEKEVEYLGKIFTTLRWKKYFAALQKCLSASATEVSNLSSPGTQVKEGDILAVKGNFPHDLDLVLYFGDHIMEVELRADRKALSFACPPPQSTRTKVDITIMASFYWGVYANSCMLSKKRQENQEPLYLEEQQVIIRKFPKHVAYSKVCINRVVPTIFSTDGGQAELHGNFATAVHEDIFVTCNGKECTVQSHSLTRLLLMLPSGSEINRPLCVTVKEQSTPTVVSTTMRNMITYKAPMITGFKAEASKLSVSTPLIVTTRGGPTITVYGSNFGEEESILSVRLAETTCTVLHSNHTELEFRVPRGVGYLPTIFASVDGQHPSTQAPVQYSPPTITDTDKRVIAGTSFTLQGLNFGHDSRTVVCLWSTAVQVAIPIQSVSDNSITCSTEGLPLGEGQVSNK</sequence>
<dbReference type="InterPro" id="IPR014756">
    <property type="entry name" value="Ig_E-set"/>
</dbReference>
<feature type="domain" description="IPT/TIG" evidence="1">
    <location>
        <begin position="601"/>
        <end position="673"/>
    </location>
</feature>
<evidence type="ECO:0000313" key="3">
    <source>
        <dbReference type="Proteomes" id="UP001190700"/>
    </source>
</evidence>
<accession>A0AAE0BHQ6</accession>
<dbReference type="Pfam" id="PF01833">
    <property type="entry name" value="TIG"/>
    <property type="match status" value="1"/>
</dbReference>
<dbReference type="InterPro" id="IPR013783">
    <property type="entry name" value="Ig-like_fold"/>
</dbReference>
<protein>
    <recommendedName>
        <fullName evidence="1">IPT/TIG domain-containing protein</fullName>
    </recommendedName>
</protein>
<dbReference type="Gene3D" id="2.60.40.10">
    <property type="entry name" value="Immunoglobulins"/>
    <property type="match status" value="1"/>
</dbReference>
<dbReference type="EMBL" id="LGRX02034838">
    <property type="protein sequence ID" value="KAK3236806.1"/>
    <property type="molecule type" value="Genomic_DNA"/>
</dbReference>
<gene>
    <name evidence="2" type="ORF">CYMTET_53077</name>
</gene>
<evidence type="ECO:0000313" key="2">
    <source>
        <dbReference type="EMBL" id="KAK3236806.1"/>
    </source>
</evidence>
<dbReference type="CDD" id="cd00603">
    <property type="entry name" value="IPT_PCSR"/>
    <property type="match status" value="1"/>
</dbReference>
<dbReference type="AlphaFoldDB" id="A0AAE0BHQ6"/>
<dbReference type="SUPFAM" id="SSF81296">
    <property type="entry name" value="E set domains"/>
    <property type="match status" value="1"/>
</dbReference>
<proteinExistence type="predicted"/>
<dbReference type="Proteomes" id="UP001190700">
    <property type="component" value="Unassembled WGS sequence"/>
</dbReference>
<name>A0AAE0BHQ6_9CHLO</name>
<reference evidence="2 3" key="1">
    <citation type="journal article" date="2015" name="Genome Biol. Evol.">
        <title>Comparative Genomics of a Bacterivorous Green Alga Reveals Evolutionary Causalities and Consequences of Phago-Mixotrophic Mode of Nutrition.</title>
        <authorList>
            <person name="Burns J.A."/>
            <person name="Paasch A."/>
            <person name="Narechania A."/>
            <person name="Kim E."/>
        </authorList>
    </citation>
    <scope>NUCLEOTIDE SEQUENCE [LARGE SCALE GENOMIC DNA]</scope>
    <source>
        <strain evidence="2 3">PLY_AMNH</strain>
    </source>
</reference>
<comment type="caution">
    <text evidence="2">The sequence shown here is derived from an EMBL/GenBank/DDBJ whole genome shotgun (WGS) entry which is preliminary data.</text>
</comment>
<organism evidence="2 3">
    <name type="scientific">Cymbomonas tetramitiformis</name>
    <dbReference type="NCBI Taxonomy" id="36881"/>
    <lineage>
        <taxon>Eukaryota</taxon>
        <taxon>Viridiplantae</taxon>
        <taxon>Chlorophyta</taxon>
        <taxon>Pyramimonadophyceae</taxon>
        <taxon>Pyramimonadales</taxon>
        <taxon>Pyramimonadaceae</taxon>
        <taxon>Cymbomonas</taxon>
    </lineage>
</organism>
<evidence type="ECO:0000259" key="1">
    <source>
        <dbReference type="Pfam" id="PF01833"/>
    </source>
</evidence>
<keyword evidence="3" id="KW-1185">Reference proteome</keyword>
<dbReference type="InterPro" id="IPR002909">
    <property type="entry name" value="IPT_dom"/>
</dbReference>